<sequence length="130" mass="14569">MKKILIVLLTIAFMSCTSNDDDSELLNSALVGEWTLASVSCFCAFPDPPNFNLTTVTFSSTTNEMSVLNSGNEVYFREDGTYTFSGDDTRITFQNGQSFDIEIREDRLLLVFVDSPEIADDEVSYSFVRN</sequence>
<comment type="caution">
    <text evidence="3">The sequence shown here is derived from an EMBL/GenBank/DDBJ whole genome shotgun (WGS) entry which is preliminary data.</text>
</comment>
<dbReference type="PROSITE" id="PS51257">
    <property type="entry name" value="PROKAR_LIPOPROTEIN"/>
    <property type="match status" value="1"/>
</dbReference>
<keyword evidence="4" id="KW-1185">Reference proteome</keyword>
<evidence type="ECO:0000256" key="1">
    <source>
        <dbReference type="SAM" id="SignalP"/>
    </source>
</evidence>
<proteinExistence type="predicted"/>
<dbReference type="RefSeq" id="WP_377766046.1">
    <property type="nucleotide sequence ID" value="NZ_JBHULB010000007.1"/>
</dbReference>
<accession>A0ABW5MTI3</accession>
<feature type="signal peptide" evidence="1">
    <location>
        <begin position="1"/>
        <end position="20"/>
    </location>
</feature>
<gene>
    <name evidence="3" type="ORF">ACFSQJ_05985</name>
</gene>
<dbReference type="Proteomes" id="UP001597526">
    <property type="component" value="Unassembled WGS sequence"/>
</dbReference>
<keyword evidence="1" id="KW-0732">Signal</keyword>
<protein>
    <submittedName>
        <fullName evidence="3">Lipocalin family protein</fullName>
    </submittedName>
</protein>
<dbReference type="Pfam" id="PF13648">
    <property type="entry name" value="Lipocalin_4"/>
    <property type="match status" value="1"/>
</dbReference>
<evidence type="ECO:0000313" key="4">
    <source>
        <dbReference type="Proteomes" id="UP001597526"/>
    </source>
</evidence>
<reference evidence="4" key="1">
    <citation type="journal article" date="2019" name="Int. J. Syst. Evol. Microbiol.">
        <title>The Global Catalogue of Microorganisms (GCM) 10K type strain sequencing project: providing services to taxonomists for standard genome sequencing and annotation.</title>
        <authorList>
            <consortium name="The Broad Institute Genomics Platform"/>
            <consortium name="The Broad Institute Genome Sequencing Center for Infectious Disease"/>
            <person name="Wu L."/>
            <person name="Ma J."/>
        </authorList>
    </citation>
    <scope>NUCLEOTIDE SEQUENCE [LARGE SCALE GENOMIC DNA]</scope>
    <source>
        <strain evidence="4">KCTC 52368</strain>
    </source>
</reference>
<name>A0ABW5MTI3_9FLAO</name>
<organism evidence="3 4">
    <name type="scientific">Croceitalea marina</name>
    <dbReference type="NCBI Taxonomy" id="1775166"/>
    <lineage>
        <taxon>Bacteria</taxon>
        <taxon>Pseudomonadati</taxon>
        <taxon>Bacteroidota</taxon>
        <taxon>Flavobacteriia</taxon>
        <taxon>Flavobacteriales</taxon>
        <taxon>Flavobacteriaceae</taxon>
        <taxon>Croceitalea</taxon>
    </lineage>
</organism>
<feature type="chain" id="PRO_5047070079" evidence="1">
    <location>
        <begin position="21"/>
        <end position="130"/>
    </location>
</feature>
<evidence type="ECO:0000313" key="3">
    <source>
        <dbReference type="EMBL" id="MFD2586469.1"/>
    </source>
</evidence>
<evidence type="ECO:0000259" key="2">
    <source>
        <dbReference type="Pfam" id="PF13648"/>
    </source>
</evidence>
<feature type="domain" description="Lipocalin-like" evidence="2">
    <location>
        <begin position="30"/>
        <end position="108"/>
    </location>
</feature>
<dbReference type="EMBL" id="JBHULB010000007">
    <property type="protein sequence ID" value="MFD2586469.1"/>
    <property type="molecule type" value="Genomic_DNA"/>
</dbReference>
<dbReference type="InterPro" id="IPR024311">
    <property type="entry name" value="Lipocalin-like"/>
</dbReference>